<accession>A0A915K6R9</accession>
<proteinExistence type="predicted"/>
<organism evidence="1 2">
    <name type="scientific">Romanomermis culicivorax</name>
    <name type="common">Nematode worm</name>
    <dbReference type="NCBI Taxonomy" id="13658"/>
    <lineage>
        <taxon>Eukaryota</taxon>
        <taxon>Metazoa</taxon>
        <taxon>Ecdysozoa</taxon>
        <taxon>Nematoda</taxon>
        <taxon>Enoplea</taxon>
        <taxon>Dorylaimia</taxon>
        <taxon>Mermithida</taxon>
        <taxon>Mermithoidea</taxon>
        <taxon>Mermithidae</taxon>
        <taxon>Romanomermis</taxon>
    </lineage>
</organism>
<dbReference type="WBParaSite" id="nRc.2.0.1.t33879-RA">
    <property type="protein sequence ID" value="nRc.2.0.1.t33879-RA"/>
    <property type="gene ID" value="nRc.2.0.1.g33879"/>
</dbReference>
<sequence length="83" mass="9232">MDLTQAFIQLGIPLSKLSNEPLGKFLVQYTNQNIPDEKKTNNSIVMHSIIDACTTLWPGGIQYDKLLQVVSDQAGYIHGARND</sequence>
<keyword evidence="1" id="KW-1185">Reference proteome</keyword>
<dbReference type="Proteomes" id="UP000887565">
    <property type="component" value="Unplaced"/>
</dbReference>
<name>A0A915K6R9_ROMCU</name>
<dbReference type="AlphaFoldDB" id="A0A915K6R9"/>
<protein>
    <submittedName>
        <fullName evidence="2">Uncharacterized protein</fullName>
    </submittedName>
</protein>
<reference evidence="2" key="1">
    <citation type="submission" date="2022-11" db="UniProtKB">
        <authorList>
            <consortium name="WormBaseParasite"/>
        </authorList>
    </citation>
    <scope>IDENTIFICATION</scope>
</reference>
<evidence type="ECO:0000313" key="1">
    <source>
        <dbReference type="Proteomes" id="UP000887565"/>
    </source>
</evidence>
<evidence type="ECO:0000313" key="2">
    <source>
        <dbReference type="WBParaSite" id="nRc.2.0.1.t33879-RA"/>
    </source>
</evidence>